<dbReference type="GO" id="GO:0007165">
    <property type="term" value="P:signal transduction"/>
    <property type="evidence" value="ECO:0007669"/>
    <property type="project" value="TreeGrafter"/>
</dbReference>
<comment type="caution">
    <text evidence="2">The sequence shown here is derived from an EMBL/GenBank/DDBJ whole genome shotgun (WGS) entry which is preliminary data.</text>
</comment>
<dbReference type="Pfam" id="PF03572">
    <property type="entry name" value="Peptidase_S41"/>
    <property type="match status" value="1"/>
</dbReference>
<organism evidence="2 3">
    <name type="scientific">Chitinophaga solisilvae</name>
    <dbReference type="NCBI Taxonomy" id="1233460"/>
    <lineage>
        <taxon>Bacteria</taxon>
        <taxon>Pseudomonadati</taxon>
        <taxon>Bacteroidota</taxon>
        <taxon>Chitinophagia</taxon>
        <taxon>Chitinophagales</taxon>
        <taxon>Chitinophagaceae</taxon>
        <taxon>Chitinophaga</taxon>
    </lineage>
</organism>
<proteinExistence type="predicted"/>
<dbReference type="InterPro" id="IPR005151">
    <property type="entry name" value="Tail-specific_protease"/>
</dbReference>
<protein>
    <recommendedName>
        <fullName evidence="1">Tail specific protease domain-containing protein</fullName>
    </recommendedName>
</protein>
<dbReference type="GO" id="GO:0006508">
    <property type="term" value="P:proteolysis"/>
    <property type="evidence" value="ECO:0007669"/>
    <property type="project" value="InterPro"/>
</dbReference>
<dbReference type="Gene3D" id="3.90.226.10">
    <property type="entry name" value="2-enoyl-CoA Hydratase, Chain A, domain 1"/>
    <property type="match status" value="1"/>
</dbReference>
<dbReference type="Proteomes" id="UP000281028">
    <property type="component" value="Unassembled WGS sequence"/>
</dbReference>
<dbReference type="EMBL" id="RIAR02000001">
    <property type="protein sequence ID" value="NSL86151.1"/>
    <property type="molecule type" value="Genomic_DNA"/>
</dbReference>
<sequence>MRKFLFITCLTWALVCGHNGYAQSESTRQLLPVAGMQQDLLILRDAFKAIHPAYGLYTSKDSLQQRCDTTMEALRRPLTEDEFINTLYPFVSALKCGHTQIKHAINYQPSLAYRMPQLPFQILVQQDRAWVTTCRLTAIQTGDELLSINSVPVADIIKHGGDLYAADGNNQTFKELFLSEYDGFEDACNKYYHWKPPYRITFRNRQGAIKTIVADTTGKSLQPAATEVDNYKGWSSAANTDYLPLRFLRHPSVACFEVHSYQYQDTLIFEKAFKDIQEKGAEYLIIDLRHNTGGDIRIAAKLLTYLADDPFQMVGDLWARVPDPGQTRFSAYFDSSGMESLFQSFRSTGIKKDNHYEMAFQPAFGNLLDKTGLDKRYHYNGQLIVLIDGATFSSGAHTAAVIKQNCRKAIFIGRETAGGSEGCSGGSIQQLTLPNTGVVIDFPLLRVVSVIRHPTYGRGIMPDYPVLLTPMDVVTKRDPDLEKALSIINSRK</sequence>
<dbReference type="GO" id="GO:0030288">
    <property type="term" value="C:outer membrane-bounded periplasmic space"/>
    <property type="evidence" value="ECO:0007669"/>
    <property type="project" value="TreeGrafter"/>
</dbReference>
<gene>
    <name evidence="2" type="ORF">ECE50_004870</name>
</gene>
<evidence type="ECO:0000259" key="1">
    <source>
        <dbReference type="Pfam" id="PF03572"/>
    </source>
</evidence>
<dbReference type="OrthoDB" id="5480566at2"/>
<keyword evidence="3" id="KW-1185">Reference proteome</keyword>
<dbReference type="PANTHER" id="PTHR32060:SF30">
    <property type="entry name" value="CARBOXY-TERMINAL PROCESSING PROTEASE CTPA"/>
    <property type="match status" value="1"/>
</dbReference>
<evidence type="ECO:0000313" key="3">
    <source>
        <dbReference type="Proteomes" id="UP000281028"/>
    </source>
</evidence>
<evidence type="ECO:0000313" key="2">
    <source>
        <dbReference type="EMBL" id="NSL86151.1"/>
    </source>
</evidence>
<feature type="domain" description="Tail specific protease" evidence="1">
    <location>
        <begin position="256"/>
        <end position="466"/>
    </location>
</feature>
<dbReference type="PANTHER" id="PTHR32060">
    <property type="entry name" value="TAIL-SPECIFIC PROTEASE"/>
    <property type="match status" value="1"/>
</dbReference>
<dbReference type="InterPro" id="IPR029045">
    <property type="entry name" value="ClpP/crotonase-like_dom_sf"/>
</dbReference>
<name>A0A433W8R0_9BACT</name>
<reference evidence="2" key="1">
    <citation type="submission" date="2020-05" db="EMBL/GenBank/DDBJ databases">
        <title>Chitinophaga laudate sp. nov., isolated from a tropical peat swamp.</title>
        <authorList>
            <person name="Goh C.B.S."/>
            <person name="Lee M.S."/>
            <person name="Parimannan S."/>
            <person name="Pasbakhsh P."/>
            <person name="Yule C.M."/>
            <person name="Rajandas H."/>
            <person name="Loke S."/>
            <person name="Croft L."/>
            <person name="Tan J.B.L."/>
        </authorList>
    </citation>
    <scope>NUCLEOTIDE SEQUENCE</scope>
    <source>
        <strain evidence="2">Mgbs1</strain>
    </source>
</reference>
<dbReference type="GO" id="GO:0008236">
    <property type="term" value="F:serine-type peptidase activity"/>
    <property type="evidence" value="ECO:0007669"/>
    <property type="project" value="InterPro"/>
</dbReference>
<dbReference type="AlphaFoldDB" id="A0A433W8R0"/>
<accession>A0A433W8R0</accession>
<dbReference type="GO" id="GO:0004175">
    <property type="term" value="F:endopeptidase activity"/>
    <property type="evidence" value="ECO:0007669"/>
    <property type="project" value="TreeGrafter"/>
</dbReference>
<dbReference type="SUPFAM" id="SSF52096">
    <property type="entry name" value="ClpP/crotonase"/>
    <property type="match status" value="1"/>
</dbReference>